<dbReference type="Gene3D" id="3.30.230.10">
    <property type="match status" value="1"/>
</dbReference>
<evidence type="ECO:0000259" key="6">
    <source>
        <dbReference type="Pfam" id="PF00288"/>
    </source>
</evidence>
<dbReference type="GeneID" id="13698592"/>
<keyword evidence="3 5" id="KW-0418">Kinase</keyword>
<dbReference type="GO" id="GO:0016301">
    <property type="term" value="F:kinase activity"/>
    <property type="evidence" value="ECO:0007669"/>
    <property type="project" value="UniProtKB-UniRule"/>
</dbReference>
<proteinExistence type="inferred from homology"/>
<dbReference type="InterPro" id="IPR014721">
    <property type="entry name" value="Ribsml_uS5_D2-typ_fold_subgr"/>
</dbReference>
<dbReference type="PATRIC" id="fig|1229909.8.peg.2001"/>
<evidence type="ECO:0000313" key="7">
    <source>
        <dbReference type="EMBL" id="AFS83620.1"/>
    </source>
</evidence>
<comment type="catalytic activity">
    <reaction evidence="5">
        <text>(R)-pantoate + ATP = (R)-4-phosphopantoate + ADP + H(+)</text>
        <dbReference type="Rhea" id="RHEA:28246"/>
        <dbReference type="ChEBI" id="CHEBI:15378"/>
        <dbReference type="ChEBI" id="CHEBI:15980"/>
        <dbReference type="ChEBI" id="CHEBI:30616"/>
        <dbReference type="ChEBI" id="CHEBI:61294"/>
        <dbReference type="ChEBI" id="CHEBI:456216"/>
        <dbReference type="EC" id="2.7.1.169"/>
    </reaction>
</comment>
<accession>K0BEZ7</accession>
<dbReference type="PROSITE" id="PS00627">
    <property type="entry name" value="GHMP_KINASES_ATP"/>
    <property type="match status" value="1"/>
</dbReference>
<dbReference type="Proteomes" id="UP000006100">
    <property type="component" value="Chromosome"/>
</dbReference>
<feature type="domain" description="GHMP kinase N-terminal" evidence="6">
    <location>
        <begin position="84"/>
        <end position="157"/>
    </location>
</feature>
<comment type="similarity">
    <text evidence="5">Belongs to the GHMP kinase family. PoK subfamily.</text>
</comment>
<comment type="function">
    <text evidence="5">Phosphorylates (R)-pantoate to form (R)-4-phosphopantoate in the CoA biosynthesis pathway.</text>
</comment>
<dbReference type="HAMAP" id="MF_02223">
    <property type="entry name" value="Pantoate_kinase"/>
    <property type="match status" value="1"/>
</dbReference>
<comment type="pathway">
    <text evidence="5">Cofactor biosynthesis; coenzyme A biosynthesis.</text>
</comment>
<dbReference type="InterPro" id="IPR020568">
    <property type="entry name" value="Ribosomal_Su5_D2-typ_SF"/>
</dbReference>
<dbReference type="HOGENOM" id="CLU_081191_1_0_2"/>
<keyword evidence="1 5" id="KW-0808">Transferase</keyword>
<dbReference type="RefSeq" id="WP_014965986.1">
    <property type="nucleotide sequence ID" value="NC_018656.1"/>
</dbReference>
<protein>
    <recommendedName>
        <fullName evidence="5">Pantoate kinase</fullName>
        <shortName evidence="5">PoK</shortName>
        <ecNumber evidence="5">2.7.1.169</ecNumber>
    </recommendedName>
</protein>
<dbReference type="Pfam" id="PF00288">
    <property type="entry name" value="GHMP_kinases_N"/>
    <property type="match status" value="1"/>
</dbReference>
<dbReference type="GO" id="GO:0015937">
    <property type="term" value="P:coenzyme A biosynthetic process"/>
    <property type="evidence" value="ECO:0007669"/>
    <property type="project" value="UniProtKB-UniRule"/>
</dbReference>
<keyword evidence="8" id="KW-1185">Reference proteome</keyword>
<dbReference type="InterPro" id="IPR012043">
    <property type="entry name" value="PoK"/>
</dbReference>
<keyword evidence="4 5" id="KW-0067">ATP-binding</keyword>
<evidence type="ECO:0000256" key="5">
    <source>
        <dbReference type="HAMAP-Rule" id="MF_02223"/>
    </source>
</evidence>
<dbReference type="SUPFAM" id="SSF54211">
    <property type="entry name" value="Ribosomal protein S5 domain 2-like"/>
    <property type="match status" value="1"/>
</dbReference>
<dbReference type="OrthoDB" id="85822at2157"/>
<dbReference type="InterPro" id="IPR006203">
    <property type="entry name" value="GHMP_knse_ATP-bd_CS"/>
</dbReference>
<evidence type="ECO:0000256" key="1">
    <source>
        <dbReference type="ARBA" id="ARBA00022679"/>
    </source>
</evidence>
<sequence>MEATAFCPAHITGFFKAHLEGKHYNLENLGSMGAGFSIKEGVTTTVKVQAKDNQGSNFKITTKGYQADKTDVSQYVLNEFLKLGEFSTKFFDIRHEISIPVGYGLGSSSAVALSLSFALDQALNTKLNKTMIGQIAHNAEVSCKTGLGDVLASYYGGFEIRIKPGAPGIGQVKKITTDKISVIMICFSPISTNKFIKERLSQINGLGGKMVNKLLESKNYEHFQDMSLEFAKYVDVMTPRMQKIVEELSENNIKCGIALFGETIFSMIPQKIESKVLEILQKYSNDGIIIKSELDDIGARVLNN</sequence>
<name>K0BEZ7_9ARCH</name>
<dbReference type="PIRSF" id="PIRSF016896">
    <property type="entry name" value="GHMP_arc_MJ0969"/>
    <property type="match status" value="1"/>
</dbReference>
<evidence type="ECO:0000256" key="2">
    <source>
        <dbReference type="ARBA" id="ARBA00022741"/>
    </source>
</evidence>
<dbReference type="UniPathway" id="UPA00241"/>
<evidence type="ECO:0000313" key="8">
    <source>
        <dbReference type="Proteomes" id="UP000006100"/>
    </source>
</evidence>
<dbReference type="EMBL" id="CP003843">
    <property type="protein sequence ID" value="AFS83620.1"/>
    <property type="molecule type" value="Genomic_DNA"/>
</dbReference>
<dbReference type="InterPro" id="IPR006204">
    <property type="entry name" value="GHMP_kinase_N_dom"/>
</dbReference>
<dbReference type="PANTHER" id="PTHR42282">
    <property type="entry name" value="PANTOATE KINASE-RELATED"/>
    <property type="match status" value="1"/>
</dbReference>
<dbReference type="EC" id="2.7.1.169" evidence="5"/>
<dbReference type="PANTHER" id="PTHR42282:SF1">
    <property type="entry name" value="PANTOATE KINASE"/>
    <property type="match status" value="1"/>
</dbReference>
<keyword evidence="5" id="KW-0173">Coenzyme A biosynthesis</keyword>
<gene>
    <name evidence="7" type="ORF">NSED_09150</name>
</gene>
<dbReference type="KEGG" id="nir:NSED_09150"/>
<evidence type="ECO:0000256" key="3">
    <source>
        <dbReference type="ARBA" id="ARBA00022777"/>
    </source>
</evidence>
<dbReference type="PRINTS" id="PR00959">
    <property type="entry name" value="MEVGALKINASE"/>
</dbReference>
<dbReference type="AlphaFoldDB" id="K0BEZ7"/>
<evidence type="ECO:0000256" key="4">
    <source>
        <dbReference type="ARBA" id="ARBA00022840"/>
    </source>
</evidence>
<dbReference type="eggNOG" id="arCOG04263">
    <property type="taxonomic scope" value="Archaea"/>
</dbReference>
<organism evidence="7 8">
    <name type="scientific">Candidatus Nitrosopumilus sediminis</name>
    <dbReference type="NCBI Taxonomy" id="1229909"/>
    <lineage>
        <taxon>Archaea</taxon>
        <taxon>Nitrososphaerota</taxon>
        <taxon>Nitrososphaeria</taxon>
        <taxon>Nitrosopumilales</taxon>
        <taxon>Nitrosopumilaceae</taxon>
        <taxon>Nitrosopumilus</taxon>
    </lineage>
</organism>
<keyword evidence="2 5" id="KW-0547">Nucleotide-binding</keyword>
<dbReference type="STRING" id="1229909.NSED_09150"/>
<dbReference type="GO" id="GO:0005524">
    <property type="term" value="F:ATP binding"/>
    <property type="evidence" value="ECO:0007669"/>
    <property type="project" value="UniProtKB-KW"/>
</dbReference>
<reference evidence="7 8" key="1">
    <citation type="journal article" date="2012" name="J. Bacteriol.">
        <title>Draft Genome Sequence of an Ammonia-Oxidizing Archaeon, "Candidatus Nitrosopumilus sediminis" AR2, from Svalbard in the Arctic Circle.</title>
        <authorList>
            <person name="Park S.J."/>
            <person name="Kim J.G."/>
            <person name="Jung M.Y."/>
            <person name="Kim S.J."/>
            <person name="Cha I.T."/>
            <person name="Ghai R."/>
            <person name="Martin-Cuadrado A.B."/>
            <person name="Rodriguez-Valera F."/>
            <person name="Rhee S.K."/>
        </authorList>
    </citation>
    <scope>NUCLEOTIDE SEQUENCE [LARGE SCALE GENOMIC DNA]</scope>
    <source>
        <strain evidence="7 8">AR2</strain>
    </source>
</reference>